<proteinExistence type="predicted"/>
<keyword evidence="4" id="KW-1185">Reference proteome</keyword>
<dbReference type="InterPro" id="IPR032675">
    <property type="entry name" value="LRR_dom_sf"/>
</dbReference>
<name>K0S6S3_THAOC</name>
<organism evidence="3 4">
    <name type="scientific">Thalassiosira oceanica</name>
    <name type="common">Marine diatom</name>
    <dbReference type="NCBI Taxonomy" id="159749"/>
    <lineage>
        <taxon>Eukaryota</taxon>
        <taxon>Sar</taxon>
        <taxon>Stramenopiles</taxon>
        <taxon>Ochrophyta</taxon>
        <taxon>Bacillariophyta</taxon>
        <taxon>Coscinodiscophyceae</taxon>
        <taxon>Thalassiosirophycidae</taxon>
        <taxon>Thalassiosirales</taxon>
        <taxon>Thalassiosiraceae</taxon>
        <taxon>Thalassiosira</taxon>
    </lineage>
</organism>
<dbReference type="Proteomes" id="UP000266841">
    <property type="component" value="Unassembled WGS sequence"/>
</dbReference>
<dbReference type="Gene3D" id="3.80.10.10">
    <property type="entry name" value="Ribonuclease Inhibitor"/>
    <property type="match status" value="1"/>
</dbReference>
<dbReference type="PANTHER" id="PTHR24114">
    <property type="entry name" value="LEUCINE RICH REPEAT FAMILY PROTEIN"/>
    <property type="match status" value="1"/>
</dbReference>
<evidence type="ECO:0000256" key="2">
    <source>
        <dbReference type="SAM" id="MobiDB-lite"/>
    </source>
</evidence>
<evidence type="ECO:0000313" key="4">
    <source>
        <dbReference type="Proteomes" id="UP000266841"/>
    </source>
</evidence>
<feature type="coiled-coil region" evidence="1">
    <location>
        <begin position="49"/>
        <end position="97"/>
    </location>
</feature>
<evidence type="ECO:0000313" key="3">
    <source>
        <dbReference type="EMBL" id="EJK56591.1"/>
    </source>
</evidence>
<dbReference type="EMBL" id="AGNL01031026">
    <property type="protein sequence ID" value="EJK56591.1"/>
    <property type="molecule type" value="Genomic_DNA"/>
</dbReference>
<evidence type="ECO:0000256" key="1">
    <source>
        <dbReference type="SAM" id="Coils"/>
    </source>
</evidence>
<sequence length="478" mass="53725">MDSSNVTNKRKREGDCCADNPATSPTPSELFGQCLEKIRDLQTEICALKDQHAADSQRLRKDLSQLKQEHSTLTNDVAQLEEENDSLNARCGFLERTVRALAKNNVVEYKPLRPNILHNDLAYSLRMETNDILHFMSIKSAAKTKTDTDPCRYNINADQTLPDEFLPVWQYYSDCLNLSWNIATIHLRNVQLTSKMLKILGDSLVDKRVSAILLENNDFAHITFGIDFAATFLTRNMSSFGPTVSKVSIFPHTGARSNLKWKLKHFDTGVRCFGWADNVITRGEDARRLVNVIDSHPFVDKVRLDGCLGGDTAPRDLLSSFMSSKKKYTHLSFADNRIEGLEEVGFTTFLSGNKYLIQLYLPRNRLSEDDIKLISKALKSNDTLQVLGLEGNRITDDGYWSLFNVVFDNTTLNSVAGSNNTCEIKIDPAGEQALTSEDRRLIHTILELHNECIQANISLQAIVKKNFHTSSAGGTRSV</sequence>
<feature type="region of interest" description="Disordered" evidence="2">
    <location>
        <begin position="1"/>
        <end position="25"/>
    </location>
</feature>
<comment type="caution">
    <text evidence="3">The sequence shown here is derived from an EMBL/GenBank/DDBJ whole genome shotgun (WGS) entry which is preliminary data.</text>
</comment>
<accession>K0S6S3</accession>
<protein>
    <submittedName>
        <fullName evidence="3">Uncharacterized protein</fullName>
    </submittedName>
</protein>
<dbReference type="OrthoDB" id="120976at2759"/>
<keyword evidence="1" id="KW-0175">Coiled coil</keyword>
<dbReference type="InterPro" id="IPR052394">
    <property type="entry name" value="LRR-containing"/>
</dbReference>
<gene>
    <name evidence="3" type="ORF">THAOC_23494</name>
</gene>
<dbReference type="SUPFAM" id="SSF52047">
    <property type="entry name" value="RNI-like"/>
    <property type="match status" value="1"/>
</dbReference>
<reference evidence="3 4" key="1">
    <citation type="journal article" date="2012" name="Genome Biol.">
        <title>Genome and low-iron response of an oceanic diatom adapted to chronic iron limitation.</title>
        <authorList>
            <person name="Lommer M."/>
            <person name="Specht M."/>
            <person name="Roy A.S."/>
            <person name="Kraemer L."/>
            <person name="Andreson R."/>
            <person name="Gutowska M.A."/>
            <person name="Wolf J."/>
            <person name="Bergner S.V."/>
            <person name="Schilhabel M.B."/>
            <person name="Klostermeier U.C."/>
            <person name="Beiko R.G."/>
            <person name="Rosenstiel P."/>
            <person name="Hippler M."/>
            <person name="Laroche J."/>
        </authorList>
    </citation>
    <scope>NUCLEOTIDE SEQUENCE [LARGE SCALE GENOMIC DNA]</scope>
    <source>
        <strain evidence="3 4">CCMP1005</strain>
    </source>
</reference>
<dbReference type="AlphaFoldDB" id="K0S6S3"/>
<dbReference type="PANTHER" id="PTHR24114:SF2">
    <property type="entry name" value="F-BOX DOMAIN-CONTAINING PROTEIN-RELATED"/>
    <property type="match status" value="1"/>
</dbReference>